<dbReference type="RefSeq" id="WP_115895155.1">
    <property type="nucleotide sequence ID" value="NZ_QTLC01000078.1"/>
</dbReference>
<proteinExistence type="predicted"/>
<evidence type="ECO:0000313" key="3">
    <source>
        <dbReference type="Proteomes" id="UP000257032"/>
    </source>
</evidence>
<evidence type="ECO:0000256" key="1">
    <source>
        <dbReference type="SAM" id="Phobius"/>
    </source>
</evidence>
<name>A0A3D8VBY0_9BACI</name>
<evidence type="ECO:0008006" key="4">
    <source>
        <dbReference type="Google" id="ProtNLM"/>
    </source>
</evidence>
<dbReference type="EMBL" id="QTLC01000078">
    <property type="protein sequence ID" value="RDY66944.1"/>
    <property type="molecule type" value="Genomic_DNA"/>
</dbReference>
<organism evidence="2 3">
    <name type="scientific">Halobacillus trueperi</name>
    <dbReference type="NCBI Taxonomy" id="156205"/>
    <lineage>
        <taxon>Bacteria</taxon>
        <taxon>Bacillati</taxon>
        <taxon>Bacillota</taxon>
        <taxon>Bacilli</taxon>
        <taxon>Bacillales</taxon>
        <taxon>Bacillaceae</taxon>
        <taxon>Halobacillus</taxon>
    </lineage>
</organism>
<comment type="caution">
    <text evidence="2">The sequence shown here is derived from an EMBL/GenBank/DDBJ whole genome shotgun (WGS) entry which is preliminary data.</text>
</comment>
<keyword evidence="1" id="KW-0472">Membrane</keyword>
<gene>
    <name evidence="2" type="ORF">DXT76_20005</name>
</gene>
<evidence type="ECO:0000313" key="2">
    <source>
        <dbReference type="EMBL" id="RDY66944.1"/>
    </source>
</evidence>
<sequence length="194" mass="20595">MKSFLARSLGWSTKITVFTVLLASIFSSISTFVLANSSILLGITIVLFFITFGIVSDTIGLSAAAAKESPFHSMASKRINGAKESVQICKNAEVFSSFFNDVVGDICGIVSGSASAAVVLQISLMASQSEDSLYYSITAILFTSVVAGLTVGGKALCKEIAIRGSTKVIFFMGKTIYLLENKLSIHILSLVKKL</sequence>
<reference evidence="2 3" key="1">
    <citation type="submission" date="2018-08" db="EMBL/GenBank/DDBJ databases">
        <title>Genome sequence of strict halophilic Halobacillus trueperi SS1 isolated from Lunsu, a salty water body of North West Himalayas.</title>
        <authorList>
            <person name="Gupta S."/>
            <person name="Sharma P."/>
            <person name="Dev K."/>
            <person name="Baumler D."/>
            <person name="Sourirajan A."/>
        </authorList>
    </citation>
    <scope>NUCLEOTIDE SEQUENCE [LARGE SCALE GENOMIC DNA]</scope>
    <source>
        <strain evidence="2 3">SS1</strain>
    </source>
</reference>
<dbReference type="Proteomes" id="UP000257032">
    <property type="component" value="Unassembled WGS sequence"/>
</dbReference>
<accession>A0A3D8VBY0</accession>
<feature type="transmembrane region" description="Helical" evidence="1">
    <location>
        <begin position="133"/>
        <end position="157"/>
    </location>
</feature>
<keyword evidence="1" id="KW-0812">Transmembrane</keyword>
<keyword evidence="1" id="KW-1133">Transmembrane helix</keyword>
<dbReference type="AlphaFoldDB" id="A0A3D8VBY0"/>
<feature type="transmembrane region" description="Helical" evidence="1">
    <location>
        <begin position="45"/>
        <end position="66"/>
    </location>
</feature>
<protein>
    <recommendedName>
        <fullName evidence="4">CNNM transmembrane domain-containing protein</fullName>
    </recommendedName>
</protein>